<keyword evidence="2" id="KW-0614">Plasmid</keyword>
<proteinExistence type="predicted"/>
<dbReference type="RefSeq" id="WP_286347416.1">
    <property type="nucleotide sequence ID" value="NZ_AP027733.1"/>
</dbReference>
<dbReference type="EMBL" id="AP027733">
    <property type="protein sequence ID" value="BDZ52572.1"/>
    <property type="molecule type" value="Genomic_DNA"/>
</dbReference>
<evidence type="ECO:0000313" key="2">
    <source>
        <dbReference type="EMBL" id="BDZ52572.1"/>
    </source>
</evidence>
<dbReference type="PANTHER" id="PTHR41313">
    <property type="entry name" value="ADENINE-SPECIFIC METHYLTRANSFERASE"/>
    <property type="match status" value="1"/>
</dbReference>
<dbReference type="InterPro" id="IPR027417">
    <property type="entry name" value="P-loop_NTPase"/>
</dbReference>
<accession>A0ABM8GVT2</accession>
<evidence type="ECO:0000313" key="3">
    <source>
        <dbReference type="Proteomes" id="UP001321486"/>
    </source>
</evidence>
<dbReference type="SUPFAM" id="SSF52540">
    <property type="entry name" value="P-loop containing nucleoside triphosphate hydrolases"/>
    <property type="match status" value="1"/>
</dbReference>
<protein>
    <recommendedName>
        <fullName evidence="4">Helicase C-terminal domain-containing protein</fullName>
    </recommendedName>
</protein>
<organism evidence="2 3">
    <name type="scientific">Frondihabitans sucicola</name>
    <dbReference type="NCBI Taxonomy" id="1268041"/>
    <lineage>
        <taxon>Bacteria</taxon>
        <taxon>Bacillati</taxon>
        <taxon>Actinomycetota</taxon>
        <taxon>Actinomycetes</taxon>
        <taxon>Micrococcales</taxon>
        <taxon>Microbacteriaceae</taxon>
        <taxon>Frondihabitans</taxon>
    </lineage>
</organism>
<reference evidence="3" key="1">
    <citation type="journal article" date="2019" name="Int. J. Syst. Evol. Microbiol.">
        <title>The Global Catalogue of Microorganisms (GCM) 10K type strain sequencing project: providing services to taxonomists for standard genome sequencing and annotation.</title>
        <authorList>
            <consortium name="The Broad Institute Genomics Platform"/>
            <consortium name="The Broad Institute Genome Sequencing Center for Infectious Disease"/>
            <person name="Wu L."/>
            <person name="Ma J."/>
        </authorList>
    </citation>
    <scope>NUCLEOTIDE SEQUENCE [LARGE SCALE GENOMIC DNA]</scope>
    <source>
        <strain evidence="3">NBRC 108728</strain>
    </source>
</reference>
<dbReference type="Proteomes" id="UP001321486">
    <property type="component" value="Plasmid pNBRC108728a"/>
</dbReference>
<dbReference type="PANTHER" id="PTHR41313:SF1">
    <property type="entry name" value="DNA METHYLASE ADENINE-SPECIFIC DOMAIN-CONTAINING PROTEIN"/>
    <property type="match status" value="1"/>
</dbReference>
<name>A0ABM8GVT2_9MICO</name>
<sequence>MGVAHFDAWAATFVRYENRVEVTPDGSGFRMSRRPVAIQNFPEMRSIFAEIADLLPSDALDLVRPTAEVKNFTARSTEAQKRFVADLAERAELIRLGDPRRMGEAPDDFPDNMLLICGDGRKVALDPMLVDIHEASPKVELMADEIAREYHEGMTVEYGGTRGHLQLVFADFGTPHPDDSQTYGRVKAALVARGVPAERIRFIHEAKTDKARHAVFSACRDGSISILLGSTEKLGTGTNVQRRLKALHHLDTPGVRATWSSATGAASVPATSTPRSRSTGM</sequence>
<evidence type="ECO:0008006" key="4">
    <source>
        <dbReference type="Google" id="ProtNLM"/>
    </source>
</evidence>
<geneLocation type="plasmid" evidence="2 3">
    <name>pNBRC108728a</name>
</geneLocation>
<evidence type="ECO:0000256" key="1">
    <source>
        <dbReference type="SAM" id="MobiDB-lite"/>
    </source>
</evidence>
<keyword evidence="3" id="KW-1185">Reference proteome</keyword>
<gene>
    <name evidence="2" type="ORF">GCM10025867_48130</name>
</gene>
<feature type="region of interest" description="Disordered" evidence="1">
    <location>
        <begin position="261"/>
        <end position="281"/>
    </location>
</feature>
<dbReference type="InterPro" id="IPR052933">
    <property type="entry name" value="DNA_Protect_Modify"/>
</dbReference>